<comment type="cofactor">
    <cofactor evidence="1">
        <name>Ca(2+)</name>
        <dbReference type="ChEBI" id="CHEBI:29108"/>
    </cofactor>
</comment>
<dbReference type="Pfam" id="PF02278">
    <property type="entry name" value="Lyase_8"/>
    <property type="match status" value="1"/>
</dbReference>
<dbReference type="InterPro" id="IPR014718">
    <property type="entry name" value="GH-type_carb-bd"/>
</dbReference>
<dbReference type="Pfam" id="PF08124">
    <property type="entry name" value="Lyase_8_N"/>
    <property type="match status" value="1"/>
</dbReference>
<protein>
    <submittedName>
        <fullName evidence="11">Polysaccharide lyase beta-sandwich domain-containing protein</fullName>
    </submittedName>
</protein>
<dbReference type="PANTHER" id="PTHR38481">
    <property type="entry name" value="HYALURONATE LYASE"/>
    <property type="match status" value="1"/>
</dbReference>
<reference evidence="11" key="1">
    <citation type="submission" date="2022-01" db="EMBL/GenBank/DDBJ databases">
        <authorList>
            <person name="Jo J.-H."/>
            <person name="Im W.-T."/>
        </authorList>
    </citation>
    <scope>NUCLEOTIDE SEQUENCE</scope>
    <source>
        <strain evidence="11">NA20</strain>
    </source>
</reference>
<dbReference type="InterPro" id="IPR004103">
    <property type="entry name" value="Lyase_8_C"/>
</dbReference>
<gene>
    <name evidence="11" type="ORF">LZZ85_19705</name>
</gene>
<name>A0ABS9KW25_9BACT</name>
<evidence type="ECO:0000259" key="9">
    <source>
        <dbReference type="Pfam" id="PF02884"/>
    </source>
</evidence>
<dbReference type="InterPro" id="IPR012970">
    <property type="entry name" value="Lyase_8_alpha_N"/>
</dbReference>
<evidence type="ECO:0000256" key="7">
    <source>
        <dbReference type="SAM" id="SignalP"/>
    </source>
</evidence>
<feature type="chain" id="PRO_5047528627" evidence="7">
    <location>
        <begin position="34"/>
        <end position="676"/>
    </location>
</feature>
<dbReference type="SUPFAM" id="SSF48230">
    <property type="entry name" value="Chondroitin AC/alginate lyase"/>
    <property type="match status" value="1"/>
</dbReference>
<evidence type="ECO:0000256" key="2">
    <source>
        <dbReference type="ARBA" id="ARBA00006699"/>
    </source>
</evidence>
<organism evidence="11 12">
    <name type="scientific">Terrimonas ginsenosidimutans</name>
    <dbReference type="NCBI Taxonomy" id="2908004"/>
    <lineage>
        <taxon>Bacteria</taxon>
        <taxon>Pseudomonadati</taxon>
        <taxon>Bacteroidota</taxon>
        <taxon>Chitinophagia</taxon>
        <taxon>Chitinophagales</taxon>
        <taxon>Chitinophagaceae</taxon>
        <taxon>Terrimonas</taxon>
    </lineage>
</organism>
<dbReference type="Gene3D" id="1.50.10.100">
    <property type="entry name" value="Chondroitin AC/alginate lyase"/>
    <property type="match status" value="1"/>
</dbReference>
<evidence type="ECO:0000259" key="10">
    <source>
        <dbReference type="Pfam" id="PF08124"/>
    </source>
</evidence>
<proteinExistence type="inferred from homology"/>
<keyword evidence="4 7" id="KW-0732">Signal</keyword>
<evidence type="ECO:0000256" key="4">
    <source>
        <dbReference type="ARBA" id="ARBA00022729"/>
    </source>
</evidence>
<dbReference type="SUPFAM" id="SSF49863">
    <property type="entry name" value="Hyaluronate lyase-like, C-terminal domain"/>
    <property type="match status" value="1"/>
</dbReference>
<comment type="similarity">
    <text evidence="2">Belongs to the polysaccharide lyase 8 family.</text>
</comment>
<dbReference type="Pfam" id="PF02884">
    <property type="entry name" value="Lyase_8_C"/>
    <property type="match status" value="1"/>
</dbReference>
<feature type="domain" description="Polysaccharide lyase 8 N-terminal alpha-helical" evidence="10">
    <location>
        <begin position="66"/>
        <end position="298"/>
    </location>
</feature>
<keyword evidence="12" id="KW-1185">Reference proteome</keyword>
<dbReference type="SUPFAM" id="SSF74650">
    <property type="entry name" value="Galactose mutarotase-like"/>
    <property type="match status" value="1"/>
</dbReference>
<comment type="subunit">
    <text evidence="3">Monomer.</text>
</comment>
<dbReference type="GO" id="GO:0016829">
    <property type="term" value="F:lyase activity"/>
    <property type="evidence" value="ECO:0007669"/>
    <property type="project" value="UniProtKB-KW"/>
</dbReference>
<comment type="caution">
    <text evidence="11">The sequence shown here is derived from an EMBL/GenBank/DDBJ whole genome shotgun (WGS) entry which is preliminary data.</text>
</comment>
<evidence type="ECO:0000256" key="5">
    <source>
        <dbReference type="ARBA" id="ARBA00022837"/>
    </source>
</evidence>
<dbReference type="InterPro" id="IPR011013">
    <property type="entry name" value="Gal_mutarotase_sf_dom"/>
</dbReference>
<evidence type="ECO:0000313" key="12">
    <source>
        <dbReference type="Proteomes" id="UP001165367"/>
    </source>
</evidence>
<dbReference type="Proteomes" id="UP001165367">
    <property type="component" value="Unassembled WGS sequence"/>
</dbReference>
<keyword evidence="5" id="KW-0106">Calcium</keyword>
<evidence type="ECO:0000259" key="8">
    <source>
        <dbReference type="Pfam" id="PF02278"/>
    </source>
</evidence>
<dbReference type="Gene3D" id="2.60.220.10">
    <property type="entry name" value="Polysaccharide lyase family 8-like, C-terminal"/>
    <property type="match status" value="1"/>
</dbReference>
<feature type="signal peptide" evidence="7">
    <location>
        <begin position="1"/>
        <end position="33"/>
    </location>
</feature>
<feature type="domain" description="Polysaccharide lyase family 8 central" evidence="8">
    <location>
        <begin position="341"/>
        <end position="571"/>
    </location>
</feature>
<dbReference type="InterPro" id="IPR011071">
    <property type="entry name" value="Lyase_8-like_C"/>
</dbReference>
<sequence length="676" mass="75806">MTGKTNSIYSPAGNGLKAFLMACLLFVAIAGQAQQPDADTIINRLARHLIQRSSLPGIEKFAFNLNSANQWEDIDYSDLAKSKWKTAIHLDRVKELAIAWATPSSKYYKDARVWNTLSKALDVWLGKKFQNPNWWHNEIGIPQIMRSILAVAGNQLTGTQRQGGLQVLAQYRVRGTGANLIWSADLAMHYGAFIKNDSIIKNSRRLIVAEIRNDTAEGIQPDYSFYQHGARLQSFHYGIDYLNDLLRIGWQLQGTVWAYPADKAALLTNYVMHGWQWMSRNNYTTPATVDRAVSRKGQLKGISMQYVAGFLSGLDPSRAASIDRMEQEYRLNTRKPAFHDFPYSDFATYHQPGFSVFIKTISTRTLPTESINSENKKGQLLHAGNVYLVKDGKEYFDVMPLWDWQYLPGITSFDPQAKIERMDFAGTVTDGESGLTAMHYALRKDSSLLTARKAWIMRGDQMIALIAGLTRRNISTPVYTVLDQSRWREPVLAGNRKISKPGVHPFSAKEHLYHNGFSFSLLTTGDGKLILRDTTGSWRSINEGEQPTEVKGKIFQPMIEHKNDDAAAYLVSFYSSPGEIKAAGSQQWNIIRNDTACQAILFDDGMVMAVFHKAGSLKVTEETTIQVDRPCLLQYHSNKLTLSDPLQLGGTLKLSIGARQLSADLKKDGSSLSINL</sequence>
<evidence type="ECO:0000256" key="6">
    <source>
        <dbReference type="ARBA" id="ARBA00023239"/>
    </source>
</evidence>
<dbReference type="Gene3D" id="2.70.98.10">
    <property type="match status" value="1"/>
</dbReference>
<evidence type="ECO:0000313" key="11">
    <source>
        <dbReference type="EMBL" id="MCG2616536.1"/>
    </source>
</evidence>
<dbReference type="RefSeq" id="WP_237875074.1">
    <property type="nucleotide sequence ID" value="NZ_JAKLTR010000014.1"/>
</dbReference>
<dbReference type="PANTHER" id="PTHR38481:SF1">
    <property type="entry name" value="HYALURONATE LYASE"/>
    <property type="match status" value="1"/>
</dbReference>
<keyword evidence="6 11" id="KW-0456">Lyase</keyword>
<dbReference type="InterPro" id="IPR008929">
    <property type="entry name" value="Chondroitin_lyas"/>
</dbReference>
<evidence type="ECO:0000256" key="3">
    <source>
        <dbReference type="ARBA" id="ARBA00011245"/>
    </source>
</evidence>
<dbReference type="InterPro" id="IPR038970">
    <property type="entry name" value="Lyase_8"/>
</dbReference>
<dbReference type="InterPro" id="IPR003159">
    <property type="entry name" value="Lyase_8_central_dom"/>
</dbReference>
<feature type="domain" description="Polysaccharide lyase family 8 C-terminal" evidence="9">
    <location>
        <begin position="590"/>
        <end position="652"/>
    </location>
</feature>
<dbReference type="EMBL" id="JAKLTR010000014">
    <property type="protein sequence ID" value="MCG2616536.1"/>
    <property type="molecule type" value="Genomic_DNA"/>
</dbReference>
<evidence type="ECO:0000256" key="1">
    <source>
        <dbReference type="ARBA" id="ARBA00001913"/>
    </source>
</evidence>
<accession>A0ABS9KW25</accession>